<evidence type="ECO:0000313" key="2">
    <source>
        <dbReference type="EMBL" id="GAA3868290.1"/>
    </source>
</evidence>
<dbReference type="InterPro" id="IPR036102">
    <property type="entry name" value="OsmC/Ohrsf"/>
</dbReference>
<feature type="compositionally biased region" description="Polar residues" evidence="1">
    <location>
        <begin position="46"/>
        <end position="80"/>
    </location>
</feature>
<feature type="region of interest" description="Disordered" evidence="1">
    <location>
        <begin position="42"/>
        <end position="80"/>
    </location>
</feature>
<dbReference type="Gene3D" id="3.30.300.20">
    <property type="match status" value="1"/>
</dbReference>
<dbReference type="InterPro" id="IPR015946">
    <property type="entry name" value="KH_dom-like_a/b"/>
</dbReference>
<evidence type="ECO:0000313" key="3">
    <source>
        <dbReference type="Proteomes" id="UP001399917"/>
    </source>
</evidence>
<dbReference type="InterPro" id="IPR052924">
    <property type="entry name" value="OsmC/Ohr_hydroprdx_reductase"/>
</dbReference>
<keyword evidence="3" id="KW-1185">Reference proteome</keyword>
<dbReference type="Pfam" id="PF02566">
    <property type="entry name" value="OsmC"/>
    <property type="match status" value="1"/>
</dbReference>
<feature type="region of interest" description="Disordered" evidence="1">
    <location>
        <begin position="1"/>
        <end position="29"/>
    </location>
</feature>
<dbReference type="Proteomes" id="UP001399917">
    <property type="component" value="Unassembled WGS sequence"/>
</dbReference>
<sequence length="258" mass="27778">MFFTPFRRSRREPAGTSDVPGDGMHQPADTRRRLHPIHLLFPRWGQQPNPGSPTSVSTKSNSTNQSKGPTKMTTVSTTPANNGVNTEALIGARGAFAEAPVAAQFTFKSTCDWIEGTYNRNTISGYFGLGQEHERKRTFSIESDHPEVFAAADRAPTPTEIVLSALASCLTGGVAAVAQHRGIQLHSVRATVEGDIDVQGILGMDPEIRNGFSAIRVSFEIDADASDEDIRALVAQSQKRSAVFDIVTNPTNVAVTVS</sequence>
<reference evidence="3" key="1">
    <citation type="journal article" date="2019" name="Int. J. Syst. Evol. Microbiol.">
        <title>The Global Catalogue of Microorganisms (GCM) 10K type strain sequencing project: providing services to taxonomists for standard genome sequencing and annotation.</title>
        <authorList>
            <consortium name="The Broad Institute Genomics Platform"/>
            <consortium name="The Broad Institute Genome Sequencing Center for Infectious Disease"/>
            <person name="Wu L."/>
            <person name="Ma J."/>
        </authorList>
    </citation>
    <scope>NUCLEOTIDE SEQUENCE [LARGE SCALE GENOMIC DNA]</scope>
    <source>
        <strain evidence="3">JCM 17190</strain>
    </source>
</reference>
<organism evidence="2 3">
    <name type="scientific">Celeribacter arenosi</name>
    <dbReference type="NCBI Taxonomy" id="792649"/>
    <lineage>
        <taxon>Bacteria</taxon>
        <taxon>Pseudomonadati</taxon>
        <taxon>Pseudomonadota</taxon>
        <taxon>Alphaproteobacteria</taxon>
        <taxon>Rhodobacterales</taxon>
        <taxon>Roseobacteraceae</taxon>
        <taxon>Celeribacter</taxon>
    </lineage>
</organism>
<protein>
    <recommendedName>
        <fullName evidence="4">Osmotically inducible protein C</fullName>
    </recommendedName>
</protein>
<accession>A0ABP7K833</accession>
<dbReference type="EMBL" id="BAABDF010000007">
    <property type="protein sequence ID" value="GAA3868290.1"/>
    <property type="molecule type" value="Genomic_DNA"/>
</dbReference>
<dbReference type="InterPro" id="IPR003718">
    <property type="entry name" value="OsmC/Ohr_fam"/>
</dbReference>
<proteinExistence type="predicted"/>
<evidence type="ECO:0008006" key="4">
    <source>
        <dbReference type="Google" id="ProtNLM"/>
    </source>
</evidence>
<dbReference type="PANTHER" id="PTHR35368:SF1">
    <property type="entry name" value="HYDROPEROXIDE REDUCTASE"/>
    <property type="match status" value="1"/>
</dbReference>
<evidence type="ECO:0000256" key="1">
    <source>
        <dbReference type="SAM" id="MobiDB-lite"/>
    </source>
</evidence>
<dbReference type="PANTHER" id="PTHR35368">
    <property type="entry name" value="HYDROPEROXIDE REDUCTASE"/>
    <property type="match status" value="1"/>
</dbReference>
<dbReference type="SUPFAM" id="SSF82784">
    <property type="entry name" value="OsmC-like"/>
    <property type="match status" value="1"/>
</dbReference>
<comment type="caution">
    <text evidence="2">The sequence shown here is derived from an EMBL/GenBank/DDBJ whole genome shotgun (WGS) entry which is preliminary data.</text>
</comment>
<dbReference type="RefSeq" id="WP_344846518.1">
    <property type="nucleotide sequence ID" value="NZ_BAABDF010000007.1"/>
</dbReference>
<gene>
    <name evidence="2" type="ORF">GCM10022404_17980</name>
</gene>
<name>A0ABP7K833_9RHOB</name>